<dbReference type="InterPro" id="IPR013324">
    <property type="entry name" value="RNA_pol_sigma_r3/r4-like"/>
</dbReference>
<evidence type="ECO:0000259" key="8">
    <source>
        <dbReference type="Pfam" id="PF08281"/>
    </source>
</evidence>
<dbReference type="Pfam" id="PF04542">
    <property type="entry name" value="Sigma70_r2"/>
    <property type="match status" value="1"/>
</dbReference>
<gene>
    <name evidence="9" type="ORF">H2LOC_018975</name>
</gene>
<evidence type="ECO:0000256" key="6">
    <source>
        <dbReference type="RuleBase" id="RU000716"/>
    </source>
</evidence>
<accession>A0A6B8KKE3</accession>
<dbReference type="InterPro" id="IPR039425">
    <property type="entry name" value="RNA_pol_sigma-70-like"/>
</dbReference>
<dbReference type="GO" id="GO:0006352">
    <property type="term" value="P:DNA-templated transcription initiation"/>
    <property type="evidence" value="ECO:0007669"/>
    <property type="project" value="InterPro"/>
</dbReference>
<dbReference type="PROSITE" id="PS01063">
    <property type="entry name" value="SIGMA70_ECF"/>
    <property type="match status" value="1"/>
</dbReference>
<evidence type="ECO:0000259" key="7">
    <source>
        <dbReference type="Pfam" id="PF04542"/>
    </source>
</evidence>
<organism evidence="9 10">
    <name type="scientific">Methylocystis heyeri</name>
    <dbReference type="NCBI Taxonomy" id="391905"/>
    <lineage>
        <taxon>Bacteria</taxon>
        <taxon>Pseudomonadati</taxon>
        <taxon>Pseudomonadota</taxon>
        <taxon>Alphaproteobacteria</taxon>
        <taxon>Hyphomicrobiales</taxon>
        <taxon>Methylocystaceae</taxon>
        <taxon>Methylocystis</taxon>
    </lineage>
</organism>
<comment type="similarity">
    <text evidence="1 6">Belongs to the sigma-70 factor family. ECF subfamily.</text>
</comment>
<evidence type="ECO:0000313" key="10">
    <source>
        <dbReference type="Proteomes" id="UP000309061"/>
    </source>
</evidence>
<evidence type="ECO:0000256" key="3">
    <source>
        <dbReference type="ARBA" id="ARBA00023082"/>
    </source>
</evidence>
<dbReference type="CDD" id="cd06171">
    <property type="entry name" value="Sigma70_r4"/>
    <property type="match status" value="1"/>
</dbReference>
<keyword evidence="2 6" id="KW-0805">Transcription regulation</keyword>
<feature type="domain" description="RNA polymerase sigma-70 region 2" evidence="7">
    <location>
        <begin position="22"/>
        <end position="83"/>
    </location>
</feature>
<dbReference type="InterPro" id="IPR000838">
    <property type="entry name" value="RNA_pol_sigma70_ECF_CS"/>
</dbReference>
<evidence type="ECO:0000313" key="9">
    <source>
        <dbReference type="EMBL" id="QGM47591.1"/>
    </source>
</evidence>
<dbReference type="InterPro" id="IPR036388">
    <property type="entry name" value="WH-like_DNA-bd_sf"/>
</dbReference>
<dbReference type="InterPro" id="IPR013325">
    <property type="entry name" value="RNA_pol_sigma_r2"/>
</dbReference>
<evidence type="ECO:0000256" key="2">
    <source>
        <dbReference type="ARBA" id="ARBA00023015"/>
    </source>
</evidence>
<dbReference type="SUPFAM" id="SSF88659">
    <property type="entry name" value="Sigma3 and sigma4 domains of RNA polymerase sigma factors"/>
    <property type="match status" value="1"/>
</dbReference>
<dbReference type="RefSeq" id="WP_136497174.1">
    <property type="nucleotide sequence ID" value="NZ_CP046052.1"/>
</dbReference>
<evidence type="ECO:0000256" key="1">
    <source>
        <dbReference type="ARBA" id="ARBA00010641"/>
    </source>
</evidence>
<dbReference type="EMBL" id="CP046052">
    <property type="protein sequence ID" value="QGM47591.1"/>
    <property type="molecule type" value="Genomic_DNA"/>
</dbReference>
<keyword evidence="3 6" id="KW-0731">Sigma factor</keyword>
<dbReference type="Proteomes" id="UP000309061">
    <property type="component" value="Chromosome"/>
</dbReference>
<evidence type="ECO:0000256" key="4">
    <source>
        <dbReference type="ARBA" id="ARBA00023125"/>
    </source>
</evidence>
<dbReference type="AlphaFoldDB" id="A0A6B8KKE3"/>
<name>A0A6B8KKE3_9HYPH</name>
<dbReference type="Gene3D" id="1.10.1740.10">
    <property type="match status" value="1"/>
</dbReference>
<feature type="domain" description="RNA polymerase sigma factor 70 region 4 type 2" evidence="8">
    <location>
        <begin position="110"/>
        <end position="161"/>
    </location>
</feature>
<keyword evidence="5 6" id="KW-0804">Transcription</keyword>
<dbReference type="Gene3D" id="1.10.10.10">
    <property type="entry name" value="Winged helix-like DNA-binding domain superfamily/Winged helix DNA-binding domain"/>
    <property type="match status" value="1"/>
</dbReference>
<dbReference type="GO" id="GO:0003677">
    <property type="term" value="F:DNA binding"/>
    <property type="evidence" value="ECO:0007669"/>
    <property type="project" value="UniProtKB-KW"/>
</dbReference>
<reference evidence="9 10" key="1">
    <citation type="submission" date="2019-11" db="EMBL/GenBank/DDBJ databases">
        <title>The genome sequence of Methylocystis heyeri.</title>
        <authorList>
            <person name="Oshkin I.Y."/>
            <person name="Miroshnikov K."/>
            <person name="Dedysh S.N."/>
        </authorList>
    </citation>
    <scope>NUCLEOTIDE SEQUENCE [LARGE SCALE GENOMIC DNA]</scope>
    <source>
        <strain evidence="9 10">H2</strain>
    </source>
</reference>
<dbReference type="InterPro" id="IPR007627">
    <property type="entry name" value="RNA_pol_sigma70_r2"/>
</dbReference>
<proteinExistence type="inferred from homology"/>
<keyword evidence="4 6" id="KW-0238">DNA-binding</keyword>
<sequence>MATSGSAEASGGIKTDLVSAIPSLRAFAVSLCGNPDRADDLVQETLVKAWVSLASFTEGTNLTAWLFTILRNIYYSDYRKRRRETSDPDGLMAAKMVAPATQPGHMDFLDFRAALQKLPLDQREALILVGASGLSYDEAAAICGCASGTMKSRVNRARNRLAELLSLAGGRDGAAPFEFGEIVGAENAEAD</sequence>
<dbReference type="PANTHER" id="PTHR43133">
    <property type="entry name" value="RNA POLYMERASE ECF-TYPE SIGMA FACTO"/>
    <property type="match status" value="1"/>
</dbReference>
<dbReference type="InterPro" id="IPR014284">
    <property type="entry name" value="RNA_pol_sigma-70_dom"/>
</dbReference>
<dbReference type="Pfam" id="PF08281">
    <property type="entry name" value="Sigma70_r4_2"/>
    <property type="match status" value="1"/>
</dbReference>
<evidence type="ECO:0000256" key="5">
    <source>
        <dbReference type="ARBA" id="ARBA00023163"/>
    </source>
</evidence>
<dbReference type="GO" id="GO:0016987">
    <property type="term" value="F:sigma factor activity"/>
    <property type="evidence" value="ECO:0007669"/>
    <property type="project" value="UniProtKB-KW"/>
</dbReference>
<dbReference type="SUPFAM" id="SSF88946">
    <property type="entry name" value="Sigma2 domain of RNA polymerase sigma factors"/>
    <property type="match status" value="1"/>
</dbReference>
<dbReference type="KEGG" id="mhey:H2LOC_018975"/>
<dbReference type="InterPro" id="IPR013249">
    <property type="entry name" value="RNA_pol_sigma70_r4_t2"/>
</dbReference>
<keyword evidence="10" id="KW-1185">Reference proteome</keyword>
<dbReference type="NCBIfam" id="NF009199">
    <property type="entry name" value="PRK12547.1"/>
    <property type="match status" value="1"/>
</dbReference>
<dbReference type="NCBIfam" id="TIGR02937">
    <property type="entry name" value="sigma70-ECF"/>
    <property type="match status" value="1"/>
</dbReference>
<dbReference type="OrthoDB" id="9803470at2"/>
<protein>
    <recommendedName>
        <fullName evidence="6">RNA polymerase sigma factor</fullName>
    </recommendedName>
</protein>
<dbReference type="PANTHER" id="PTHR43133:SF25">
    <property type="entry name" value="RNA POLYMERASE SIGMA FACTOR RFAY-RELATED"/>
    <property type="match status" value="1"/>
</dbReference>